<name>A0AA38IS24_9CUCU</name>
<dbReference type="AlphaFoldDB" id="A0AA38IS24"/>
<comment type="caution">
    <text evidence="3">The sequence shown here is derived from an EMBL/GenBank/DDBJ whole genome shotgun (WGS) entry which is preliminary data.</text>
</comment>
<feature type="region of interest" description="Disordered" evidence="1">
    <location>
        <begin position="141"/>
        <end position="166"/>
    </location>
</feature>
<evidence type="ECO:0000256" key="2">
    <source>
        <dbReference type="SAM" id="Phobius"/>
    </source>
</evidence>
<keyword evidence="4" id="KW-1185">Reference proteome</keyword>
<dbReference type="EMBL" id="JALNTZ010000002">
    <property type="protein sequence ID" value="KAJ3660421.1"/>
    <property type="molecule type" value="Genomic_DNA"/>
</dbReference>
<proteinExistence type="predicted"/>
<evidence type="ECO:0000256" key="1">
    <source>
        <dbReference type="SAM" id="MobiDB-lite"/>
    </source>
</evidence>
<keyword evidence="2" id="KW-0812">Transmembrane</keyword>
<sequence>MAIGVVPGSSTAHNNNDSESESCKTSKTWQNLKDTRISNFRLKHIVSVLVCALGLMMILITIFIIILSVRGNTTSKSTNVAAEESMLVDDSGNNVTYRPSEFPTEQESSEFSPSSQFTQAPGDLITVLAIFDACIGRRDPAIGNSQPDRRAANQSSRPRCQRALLR</sequence>
<accession>A0AA38IS24</accession>
<organism evidence="3 4">
    <name type="scientific">Zophobas morio</name>
    <dbReference type="NCBI Taxonomy" id="2755281"/>
    <lineage>
        <taxon>Eukaryota</taxon>
        <taxon>Metazoa</taxon>
        <taxon>Ecdysozoa</taxon>
        <taxon>Arthropoda</taxon>
        <taxon>Hexapoda</taxon>
        <taxon>Insecta</taxon>
        <taxon>Pterygota</taxon>
        <taxon>Neoptera</taxon>
        <taxon>Endopterygota</taxon>
        <taxon>Coleoptera</taxon>
        <taxon>Polyphaga</taxon>
        <taxon>Cucujiformia</taxon>
        <taxon>Tenebrionidae</taxon>
        <taxon>Zophobas</taxon>
    </lineage>
</organism>
<evidence type="ECO:0000313" key="4">
    <source>
        <dbReference type="Proteomes" id="UP001168821"/>
    </source>
</evidence>
<dbReference type="Proteomes" id="UP001168821">
    <property type="component" value="Unassembled WGS sequence"/>
</dbReference>
<feature type="transmembrane region" description="Helical" evidence="2">
    <location>
        <begin position="45"/>
        <end position="69"/>
    </location>
</feature>
<feature type="compositionally biased region" description="Polar residues" evidence="1">
    <location>
        <begin position="8"/>
        <end position="25"/>
    </location>
</feature>
<protein>
    <submittedName>
        <fullName evidence="3">Uncharacterized protein</fullName>
    </submittedName>
</protein>
<gene>
    <name evidence="3" type="ORF">Zmor_004870</name>
</gene>
<keyword evidence="2" id="KW-1133">Transmembrane helix</keyword>
<feature type="region of interest" description="Disordered" evidence="1">
    <location>
        <begin position="1"/>
        <end position="25"/>
    </location>
</feature>
<keyword evidence="2" id="KW-0472">Membrane</keyword>
<reference evidence="3" key="1">
    <citation type="journal article" date="2023" name="G3 (Bethesda)">
        <title>Whole genome assemblies of Zophobas morio and Tenebrio molitor.</title>
        <authorList>
            <person name="Kaur S."/>
            <person name="Stinson S.A."/>
            <person name="diCenzo G.C."/>
        </authorList>
    </citation>
    <scope>NUCLEOTIDE SEQUENCE</scope>
    <source>
        <strain evidence="3">QUZm001</strain>
    </source>
</reference>
<evidence type="ECO:0000313" key="3">
    <source>
        <dbReference type="EMBL" id="KAJ3660421.1"/>
    </source>
</evidence>